<dbReference type="OrthoDB" id="4335858at2"/>
<evidence type="ECO:0000313" key="1">
    <source>
        <dbReference type="EMBL" id="KOG06829.1"/>
    </source>
</evidence>
<evidence type="ECO:0000313" key="2">
    <source>
        <dbReference type="Proteomes" id="UP000037023"/>
    </source>
</evidence>
<dbReference type="Proteomes" id="UP000037023">
    <property type="component" value="Unassembled WGS sequence"/>
</dbReference>
<organism evidence="1 2">
    <name type="scientific">Streptomyces viridochromogenes</name>
    <dbReference type="NCBI Taxonomy" id="1938"/>
    <lineage>
        <taxon>Bacteria</taxon>
        <taxon>Bacillati</taxon>
        <taxon>Actinomycetota</taxon>
        <taxon>Actinomycetes</taxon>
        <taxon>Kitasatosporales</taxon>
        <taxon>Streptomycetaceae</taxon>
        <taxon>Streptomyces</taxon>
    </lineage>
</organism>
<sequence length="192" mass="19614">MGTARDAVLDYAEGTLRLLPGQAAVTSAVLQGPPAALLERSTQLVRGFAGERTDGGALFRAAAGLPGETAAPGPDGGADDGRGCALVQSLPALSRESEGSAMATRADRLAEAADRLHWELAERGGLSEGPAAGRLAARYALCYAGAALLWLWRAGGESRPEWMYEALDVVLAALEDPAGVPDVPAALALLPA</sequence>
<protein>
    <submittedName>
        <fullName evidence="1">Uncharacterized protein</fullName>
    </submittedName>
</protein>
<gene>
    <name evidence="1" type="ORF">ADK34_41490</name>
</gene>
<dbReference type="EMBL" id="LGUP01000423">
    <property type="protein sequence ID" value="KOG06829.1"/>
    <property type="molecule type" value="Genomic_DNA"/>
</dbReference>
<dbReference type="RefSeq" id="WP_033201037.1">
    <property type="nucleotide sequence ID" value="NZ_LGUP01000423.1"/>
</dbReference>
<dbReference type="AlphaFoldDB" id="A0A0L8J0C5"/>
<reference evidence="1 2" key="1">
    <citation type="submission" date="2015-06" db="EMBL/GenBank/DDBJ databases">
        <authorList>
            <person name="Hoefler B.C."/>
            <person name="Straight P.D."/>
        </authorList>
    </citation>
    <scope>NUCLEOTIDE SEQUENCE [LARGE SCALE GENOMIC DNA]</scope>
    <source>
        <strain evidence="1 2">NRRL 3427</strain>
    </source>
</reference>
<name>A0A0L8J0C5_STRVR</name>
<proteinExistence type="predicted"/>
<comment type="caution">
    <text evidence="1">The sequence shown here is derived from an EMBL/GenBank/DDBJ whole genome shotgun (WGS) entry which is preliminary data.</text>
</comment>
<dbReference type="PATRIC" id="fig|1938.6.peg.8930"/>
<accession>A0A0L8J0C5</accession>